<organism evidence="3 4">
    <name type="scientific">Eiseniibacteriota bacterium</name>
    <dbReference type="NCBI Taxonomy" id="2212470"/>
    <lineage>
        <taxon>Bacteria</taxon>
        <taxon>Candidatus Eiseniibacteriota</taxon>
    </lineage>
</organism>
<proteinExistence type="predicted"/>
<keyword evidence="2" id="KW-0472">Membrane</keyword>
<dbReference type="AlphaFoldDB" id="A0A933SEE9"/>
<feature type="region of interest" description="Disordered" evidence="1">
    <location>
        <begin position="72"/>
        <end position="100"/>
    </location>
</feature>
<keyword evidence="2" id="KW-1133">Transmembrane helix</keyword>
<sequence>MAGWISLVMGLMLRRAGLTPTQFYEVLIAGAFLLSIFAMLRKRIAAGLLLLCATMFLPLFVDTFDAGSPAGVTAARSSSSPSSNTSAVTPPASTPSVPVEGTQWAYQSDEDPMSGSRAYRAYVSSTNTVDFDFPYAGEQHATLFLRTHPRYGKDVILQIERGQFLVRSYEASNVLVRFDEDPPLTFSAIGPADNGTETIFIQNYPRFVSRMMKAKRVRIAAPVYKEGSPVFEFDVRGFSVERYKPASPPASGSK</sequence>
<evidence type="ECO:0000256" key="1">
    <source>
        <dbReference type="SAM" id="MobiDB-lite"/>
    </source>
</evidence>
<reference evidence="3" key="1">
    <citation type="submission" date="2020-07" db="EMBL/GenBank/DDBJ databases">
        <title>Huge and variable diversity of episymbiotic CPR bacteria and DPANN archaea in groundwater ecosystems.</title>
        <authorList>
            <person name="He C.Y."/>
            <person name="Keren R."/>
            <person name="Whittaker M."/>
            <person name="Farag I.F."/>
            <person name="Doudna J."/>
            <person name="Cate J.H.D."/>
            <person name="Banfield J.F."/>
        </authorList>
    </citation>
    <scope>NUCLEOTIDE SEQUENCE</scope>
    <source>
        <strain evidence="3">NC_groundwater_1813_Pr3_B-0.1um_71_17</strain>
    </source>
</reference>
<keyword evidence="2" id="KW-0812">Transmembrane</keyword>
<feature type="transmembrane region" description="Helical" evidence="2">
    <location>
        <begin position="44"/>
        <end position="61"/>
    </location>
</feature>
<dbReference type="EMBL" id="JACRIW010000024">
    <property type="protein sequence ID" value="MBI5168474.1"/>
    <property type="molecule type" value="Genomic_DNA"/>
</dbReference>
<evidence type="ECO:0000313" key="3">
    <source>
        <dbReference type="EMBL" id="MBI5168474.1"/>
    </source>
</evidence>
<name>A0A933SEE9_UNCEI</name>
<evidence type="ECO:0000313" key="4">
    <source>
        <dbReference type="Proteomes" id="UP000696931"/>
    </source>
</evidence>
<accession>A0A933SEE9</accession>
<dbReference type="Proteomes" id="UP000696931">
    <property type="component" value="Unassembled WGS sequence"/>
</dbReference>
<feature type="compositionally biased region" description="Low complexity" evidence="1">
    <location>
        <begin position="72"/>
        <end position="99"/>
    </location>
</feature>
<comment type="caution">
    <text evidence="3">The sequence shown here is derived from an EMBL/GenBank/DDBJ whole genome shotgun (WGS) entry which is preliminary data.</text>
</comment>
<gene>
    <name evidence="3" type="ORF">HZA61_03200</name>
</gene>
<evidence type="ECO:0000256" key="2">
    <source>
        <dbReference type="SAM" id="Phobius"/>
    </source>
</evidence>
<protein>
    <submittedName>
        <fullName evidence="3">Uncharacterized protein</fullName>
    </submittedName>
</protein>
<feature type="transmembrane region" description="Helical" evidence="2">
    <location>
        <begin position="20"/>
        <end position="37"/>
    </location>
</feature>